<dbReference type="SUPFAM" id="SSF52540">
    <property type="entry name" value="P-loop containing nucleoside triphosphate hydrolases"/>
    <property type="match status" value="1"/>
</dbReference>
<reference evidence="3" key="1">
    <citation type="submission" date="2021-07" db="EMBL/GenBank/DDBJ databases">
        <title>Elsinoe batatas strain:CRI-CJ2 Genome sequencing and assembly.</title>
        <authorList>
            <person name="Huang L."/>
        </authorList>
    </citation>
    <scope>NUCLEOTIDE SEQUENCE</scope>
    <source>
        <strain evidence="3">CRI-CJ2</strain>
    </source>
</reference>
<protein>
    <recommendedName>
        <fullName evidence="2">Nephrocystin 3-like N-terminal domain-containing protein</fullName>
    </recommendedName>
</protein>
<dbReference type="EMBL" id="JAESVG020000002">
    <property type="protein sequence ID" value="KAG8630005.1"/>
    <property type="molecule type" value="Genomic_DNA"/>
</dbReference>
<gene>
    <name evidence="3" type="ORF">KVT40_001624</name>
</gene>
<evidence type="ECO:0000313" key="3">
    <source>
        <dbReference type="EMBL" id="KAG8630005.1"/>
    </source>
</evidence>
<name>A0A8K0L703_9PEZI</name>
<comment type="caution">
    <text evidence="3">The sequence shown here is derived from an EMBL/GenBank/DDBJ whole genome shotgun (WGS) entry which is preliminary data.</text>
</comment>
<dbReference type="Pfam" id="PF24883">
    <property type="entry name" value="NPHP3_N"/>
    <property type="match status" value="2"/>
</dbReference>
<dbReference type="InterPro" id="IPR056884">
    <property type="entry name" value="NPHP3-like_N"/>
</dbReference>
<dbReference type="Proteomes" id="UP000809789">
    <property type="component" value="Unassembled WGS sequence"/>
</dbReference>
<dbReference type="OrthoDB" id="194358at2759"/>
<accession>A0A8K0L703</accession>
<evidence type="ECO:0000313" key="4">
    <source>
        <dbReference type="Proteomes" id="UP000809789"/>
    </source>
</evidence>
<feature type="domain" description="Nephrocystin 3-like N-terminal" evidence="2">
    <location>
        <begin position="112"/>
        <end position="155"/>
    </location>
</feature>
<dbReference type="InterPro" id="IPR027417">
    <property type="entry name" value="P-loop_NTPase"/>
</dbReference>
<keyword evidence="1" id="KW-0677">Repeat</keyword>
<feature type="domain" description="Nephrocystin 3-like N-terminal" evidence="2">
    <location>
        <begin position="156"/>
        <end position="264"/>
    </location>
</feature>
<sequence length="938" mass="106689">MARRAEHSEVEGSYGAASEIRQNVHGTVTNNAGIQHNHGGLYSGTVINNYHCSYTSKPAQQDPVVSQKNCSHTTTTAEEDPMLRRRKKCMEALLYDTFESRVHGVKTALQSTCKWILERPEYRHWAGSGYNDGGPRVMWMKGKPASGKSTMTKRIDGTERTTLGMYRSLLCQLLQKLPQLQCVLDDIHLPAGDQKPRALSLLESLQDILRSALEKVHERKVIFFIDALDECDQDQVKEMIDSFRADLTTEEDELVNLSVFFSSRHYPHLEIRDSTELILEEYIDHKLPKSWQGHEIGIKEELLRRSDGVFLWVVFVIKLLENENGMGLIIKPQDRLQRLKTVPQDLAQLFKRVLSYGQAVNPKLVLCVQWVLLSRRPLTTPELYWAIHAGISLEDFKDTRTEDLKSPAMLHAMDLFILSCSKGLLEQTRGSHNIVQFIHETVREYFMYSDLAEFGFGAHHTFIGRSEQAIKLCCNAYFSFWQQREACKILPHDTRRPRMAIEELKHAMSDGSADHMGQTRTPRSRTMFTPTARSPLMIPAKEICDGNMLVYSLLDYTLHFLFEHSEAAQGHGIDQSEFLNEFDRNAWSAARFDLLPALHEDPEDNLMFFAEANLSELLRAQLARTKNLDPPVGTTSNAFQVAVASRSRACLDIMLQMISECAHTETFERTCRPVAPGQRNIAVAALMELHSVPAFAVDLTSLILRNITEDFEPTTSPSDEPIVVTIASHGATNAMRWLLSEVHVDINIRNPQLPKGYRDALSAACRARSQGVVEILLERQDLRISDLTEEDIRTLRRMRHEWAMILSKSTPCAAMATHLLCVVLKERSPEARTEVWRAVHDWAKRGELSYFDVFEISMKETAVQVFRFLLRVKLAKRHMQNSPRFPDLLVNGATMLDPKSFIRLIQASSMPSCIQRDVAWTAASSVSVVAIYYDSQYP</sequence>
<dbReference type="AlphaFoldDB" id="A0A8K0L703"/>
<keyword evidence="4" id="KW-1185">Reference proteome</keyword>
<evidence type="ECO:0000259" key="2">
    <source>
        <dbReference type="Pfam" id="PF24883"/>
    </source>
</evidence>
<dbReference type="PANTHER" id="PTHR10039:SF5">
    <property type="entry name" value="NACHT DOMAIN-CONTAINING PROTEIN"/>
    <property type="match status" value="1"/>
</dbReference>
<dbReference type="PANTHER" id="PTHR10039">
    <property type="entry name" value="AMELOGENIN"/>
    <property type="match status" value="1"/>
</dbReference>
<organism evidence="3 4">
    <name type="scientific">Elsinoe batatas</name>
    <dbReference type="NCBI Taxonomy" id="2601811"/>
    <lineage>
        <taxon>Eukaryota</taxon>
        <taxon>Fungi</taxon>
        <taxon>Dikarya</taxon>
        <taxon>Ascomycota</taxon>
        <taxon>Pezizomycotina</taxon>
        <taxon>Dothideomycetes</taxon>
        <taxon>Dothideomycetidae</taxon>
        <taxon>Myriangiales</taxon>
        <taxon>Elsinoaceae</taxon>
        <taxon>Elsinoe</taxon>
    </lineage>
</organism>
<evidence type="ECO:0000256" key="1">
    <source>
        <dbReference type="ARBA" id="ARBA00022737"/>
    </source>
</evidence>
<proteinExistence type="predicted"/>